<dbReference type="InterPro" id="IPR013783">
    <property type="entry name" value="Ig-like_fold"/>
</dbReference>
<dbReference type="EMBL" id="VUNM01000018">
    <property type="protein sequence ID" value="MST89536.1"/>
    <property type="molecule type" value="Genomic_DNA"/>
</dbReference>
<keyword evidence="4" id="KW-1185">Reference proteome</keyword>
<evidence type="ECO:0000313" key="3">
    <source>
        <dbReference type="EMBL" id="MST89536.1"/>
    </source>
</evidence>
<proteinExistence type="predicted"/>
<keyword evidence="2" id="KW-1133">Transmembrane helix</keyword>
<evidence type="ECO:0000313" key="4">
    <source>
        <dbReference type="Proteomes" id="UP000442619"/>
    </source>
</evidence>
<sequence length="385" mass="43046">MRTQRDLFIQHIIVITLFTLHILFIIMLGMLIYTPAHPLHITKTHIKMAYGELLTPHKLGLKNAPSILIDAPNYNATKLGQQHVKATISDLYGNKETKMLIITIADQIPPVLKTQDTLVANAISDDHIRYAYNQPFDIHQVFQAMDGKDGDVSTSLYYEGEVDTSKMGDYPITVYAFDHHHNQTKRQVTISIAHITPPTLTQKKAIDLDYEASFHVEDYFEAKDVNGHQARLEASDVDTSIPGDRQVVVRAIDDENNVASMQVGYHVKMYVYHGQKLTSGNNVQDKGQTMTKGKGVNDGPSGKETWYNLPMDGVVRIMRQQGNHDAYWVRSDGVKMLGQYVMVAANLDIHPRGSLVKTSLGLGIVCDTGTFALDNPTQLDIATSW</sequence>
<name>A0A844FVC6_9FIRM</name>
<dbReference type="RefSeq" id="WP_154516670.1">
    <property type="nucleotide sequence ID" value="NZ_VUNM01000018.1"/>
</dbReference>
<evidence type="ECO:0000256" key="2">
    <source>
        <dbReference type="SAM" id="Phobius"/>
    </source>
</evidence>
<organism evidence="3 4">
    <name type="scientific">Sharpea porci</name>
    <dbReference type="NCBI Taxonomy" id="2652286"/>
    <lineage>
        <taxon>Bacteria</taxon>
        <taxon>Bacillati</taxon>
        <taxon>Bacillota</taxon>
        <taxon>Erysipelotrichia</taxon>
        <taxon>Erysipelotrichales</taxon>
        <taxon>Coprobacillaceae</taxon>
        <taxon>Sharpea</taxon>
    </lineage>
</organism>
<gene>
    <name evidence="3" type="ORF">FYJ79_08120</name>
</gene>
<dbReference type="Gene3D" id="2.60.40.10">
    <property type="entry name" value="Immunoglobulins"/>
    <property type="match status" value="1"/>
</dbReference>
<dbReference type="Proteomes" id="UP000442619">
    <property type="component" value="Unassembled WGS sequence"/>
</dbReference>
<evidence type="ECO:0000256" key="1">
    <source>
        <dbReference type="SAM" id="MobiDB-lite"/>
    </source>
</evidence>
<dbReference type="AlphaFoldDB" id="A0A844FVC6"/>
<keyword evidence="2" id="KW-0812">Transmembrane</keyword>
<feature type="transmembrane region" description="Helical" evidence="2">
    <location>
        <begin position="12"/>
        <end position="33"/>
    </location>
</feature>
<reference evidence="3 4" key="1">
    <citation type="submission" date="2019-08" db="EMBL/GenBank/DDBJ databases">
        <title>In-depth cultivation of the pig gut microbiome towards novel bacterial diversity and tailored functional studies.</title>
        <authorList>
            <person name="Wylensek D."/>
            <person name="Hitch T.C.A."/>
            <person name="Clavel T."/>
        </authorList>
    </citation>
    <scope>NUCLEOTIDE SEQUENCE [LARGE SCALE GENOMIC DNA]</scope>
    <source>
        <strain evidence="3 4">CA-Schmier-601-WT-3</strain>
    </source>
</reference>
<feature type="compositionally biased region" description="Polar residues" evidence="1">
    <location>
        <begin position="281"/>
        <end position="291"/>
    </location>
</feature>
<feature type="region of interest" description="Disordered" evidence="1">
    <location>
        <begin position="281"/>
        <end position="302"/>
    </location>
</feature>
<protein>
    <submittedName>
        <fullName evidence="3">DUF5011 domain-containing protein</fullName>
    </submittedName>
</protein>
<keyword evidence="2" id="KW-0472">Membrane</keyword>
<comment type="caution">
    <text evidence="3">The sequence shown here is derived from an EMBL/GenBank/DDBJ whole genome shotgun (WGS) entry which is preliminary data.</text>
</comment>
<accession>A0A844FVC6</accession>